<sequence>CVTMRLDIRITKEYSNEANMRSQRDVVEALAKEKGFTFHYSVSE</sequence>
<dbReference type="EMBL" id="BARS01027743">
    <property type="protein sequence ID" value="GAG00757.1"/>
    <property type="molecule type" value="Genomic_DNA"/>
</dbReference>
<protein>
    <submittedName>
        <fullName evidence="1">Uncharacterized protein</fullName>
    </submittedName>
</protein>
<accession>X0UN81</accession>
<comment type="caution">
    <text evidence="1">The sequence shown here is derived from an EMBL/GenBank/DDBJ whole genome shotgun (WGS) entry which is preliminary data.</text>
</comment>
<proteinExistence type="predicted"/>
<gene>
    <name evidence="1" type="ORF">S01H1_43543</name>
</gene>
<feature type="non-terminal residue" evidence="1">
    <location>
        <position position="1"/>
    </location>
</feature>
<reference evidence="1" key="1">
    <citation type="journal article" date="2014" name="Front. Microbiol.">
        <title>High frequency of phylogenetically diverse reductive dehalogenase-homologous genes in deep subseafloor sedimentary metagenomes.</title>
        <authorList>
            <person name="Kawai M."/>
            <person name="Futagami T."/>
            <person name="Toyoda A."/>
            <person name="Takaki Y."/>
            <person name="Nishi S."/>
            <person name="Hori S."/>
            <person name="Arai W."/>
            <person name="Tsubouchi T."/>
            <person name="Morono Y."/>
            <person name="Uchiyama I."/>
            <person name="Ito T."/>
            <person name="Fujiyama A."/>
            <person name="Inagaki F."/>
            <person name="Takami H."/>
        </authorList>
    </citation>
    <scope>NUCLEOTIDE SEQUENCE</scope>
    <source>
        <strain evidence="1">Expedition CK06-06</strain>
    </source>
</reference>
<dbReference type="AlphaFoldDB" id="X0UN81"/>
<organism evidence="1">
    <name type="scientific">marine sediment metagenome</name>
    <dbReference type="NCBI Taxonomy" id="412755"/>
    <lineage>
        <taxon>unclassified sequences</taxon>
        <taxon>metagenomes</taxon>
        <taxon>ecological metagenomes</taxon>
    </lineage>
</organism>
<name>X0UN81_9ZZZZ</name>
<evidence type="ECO:0000313" key="1">
    <source>
        <dbReference type="EMBL" id="GAG00757.1"/>
    </source>
</evidence>